<comment type="caution">
    <text evidence="2">The sequence shown here is derived from an EMBL/GenBank/DDBJ whole genome shotgun (WGS) entry which is preliminary data.</text>
</comment>
<dbReference type="PANTHER" id="PTHR33164">
    <property type="entry name" value="TRANSCRIPTIONAL REGULATOR, MARR FAMILY"/>
    <property type="match status" value="1"/>
</dbReference>
<dbReference type="InterPro" id="IPR036388">
    <property type="entry name" value="WH-like_DNA-bd_sf"/>
</dbReference>
<dbReference type="Gene3D" id="1.10.10.10">
    <property type="entry name" value="Winged helix-like DNA-binding domain superfamily/Winged helix DNA-binding domain"/>
    <property type="match status" value="1"/>
</dbReference>
<gene>
    <name evidence="2" type="ORF">Afil01_19070</name>
</gene>
<reference evidence="2" key="1">
    <citation type="submission" date="2023-03" db="EMBL/GenBank/DDBJ databases">
        <title>Actinorhabdospora filicis NBRC 111898.</title>
        <authorList>
            <person name="Ichikawa N."/>
            <person name="Sato H."/>
            <person name="Tonouchi N."/>
        </authorList>
    </citation>
    <scope>NUCLEOTIDE SEQUENCE</scope>
    <source>
        <strain evidence="2">NBRC 111898</strain>
    </source>
</reference>
<dbReference type="RefSeq" id="WP_285662233.1">
    <property type="nucleotide sequence ID" value="NZ_BSTX01000001.1"/>
</dbReference>
<feature type="domain" description="HTH marR-type" evidence="1">
    <location>
        <begin position="26"/>
        <end position="122"/>
    </location>
</feature>
<dbReference type="GO" id="GO:0006950">
    <property type="term" value="P:response to stress"/>
    <property type="evidence" value="ECO:0007669"/>
    <property type="project" value="TreeGrafter"/>
</dbReference>
<keyword evidence="3" id="KW-1185">Reference proteome</keyword>
<dbReference type="PANTHER" id="PTHR33164:SF57">
    <property type="entry name" value="MARR-FAMILY TRANSCRIPTIONAL REGULATOR"/>
    <property type="match status" value="1"/>
</dbReference>
<proteinExistence type="predicted"/>
<dbReference type="EMBL" id="BSTX01000001">
    <property type="protein sequence ID" value="GLZ77100.1"/>
    <property type="molecule type" value="Genomic_DNA"/>
</dbReference>
<dbReference type="AlphaFoldDB" id="A0A9W6SJI0"/>
<dbReference type="SUPFAM" id="SSF46785">
    <property type="entry name" value="Winged helix' DNA-binding domain"/>
    <property type="match status" value="1"/>
</dbReference>
<protein>
    <recommendedName>
        <fullName evidence="1">HTH marR-type domain-containing protein</fullName>
    </recommendedName>
</protein>
<accession>A0A9W6SJI0</accession>
<dbReference type="GO" id="GO:0003700">
    <property type="term" value="F:DNA-binding transcription factor activity"/>
    <property type="evidence" value="ECO:0007669"/>
    <property type="project" value="InterPro"/>
</dbReference>
<evidence type="ECO:0000259" key="1">
    <source>
        <dbReference type="SMART" id="SM00347"/>
    </source>
</evidence>
<dbReference type="InterPro" id="IPR000835">
    <property type="entry name" value="HTH_MarR-typ"/>
</dbReference>
<dbReference type="InterPro" id="IPR036390">
    <property type="entry name" value="WH_DNA-bd_sf"/>
</dbReference>
<organism evidence="2 3">
    <name type="scientific">Actinorhabdospora filicis</name>
    <dbReference type="NCBI Taxonomy" id="1785913"/>
    <lineage>
        <taxon>Bacteria</taxon>
        <taxon>Bacillati</taxon>
        <taxon>Actinomycetota</taxon>
        <taxon>Actinomycetes</taxon>
        <taxon>Micromonosporales</taxon>
        <taxon>Micromonosporaceae</taxon>
        <taxon>Actinorhabdospora</taxon>
    </lineage>
</organism>
<evidence type="ECO:0000313" key="3">
    <source>
        <dbReference type="Proteomes" id="UP001165079"/>
    </source>
</evidence>
<evidence type="ECO:0000313" key="2">
    <source>
        <dbReference type="EMBL" id="GLZ77100.1"/>
    </source>
</evidence>
<dbReference type="InterPro" id="IPR039422">
    <property type="entry name" value="MarR/SlyA-like"/>
</dbReference>
<dbReference type="Pfam" id="PF01047">
    <property type="entry name" value="MarR"/>
    <property type="match status" value="1"/>
</dbReference>
<dbReference type="Proteomes" id="UP001165079">
    <property type="component" value="Unassembled WGS sequence"/>
</dbReference>
<name>A0A9W6SJI0_9ACTN</name>
<sequence length="154" mass="16448">MDFTRADALNTAIRTIAVRHKAIATALLAELGLHPGHETLLLALQEHGPLALKQLADKTGCEPPNVTVMVRKLQTGGLITRAPGAEDAVTLTEKGRDLMGPLRRTWVRLAEETVGDLDADAVAEVLGGLELLAGELRSRGQVTPRPQPPTQTGR</sequence>
<dbReference type="SMART" id="SM00347">
    <property type="entry name" value="HTH_MARR"/>
    <property type="match status" value="1"/>
</dbReference>